<evidence type="ECO:0000259" key="1">
    <source>
        <dbReference type="Pfam" id="PF00535"/>
    </source>
</evidence>
<dbReference type="Gene3D" id="3.90.550.10">
    <property type="entry name" value="Spore Coat Polysaccharide Biosynthesis Protein SpsA, Chain A"/>
    <property type="match status" value="1"/>
</dbReference>
<gene>
    <name evidence="2" type="ORF">FYC77_11080</name>
</gene>
<dbReference type="InterPro" id="IPR050834">
    <property type="entry name" value="Glycosyltransf_2"/>
</dbReference>
<proteinExistence type="predicted"/>
<comment type="caution">
    <text evidence="2">The sequence shown here is derived from an EMBL/GenBank/DDBJ whole genome shotgun (WGS) entry which is preliminary data.</text>
</comment>
<dbReference type="Proteomes" id="UP000324104">
    <property type="component" value="Unassembled WGS sequence"/>
</dbReference>
<dbReference type="InterPro" id="IPR001173">
    <property type="entry name" value="Glyco_trans_2-like"/>
</dbReference>
<dbReference type="InterPro" id="IPR029044">
    <property type="entry name" value="Nucleotide-diphossugar_trans"/>
</dbReference>
<dbReference type="RefSeq" id="WP_149081568.1">
    <property type="nucleotide sequence ID" value="NZ_VTAW01000012.1"/>
</dbReference>
<sequence length="304" mass="34471">MAEISVIIPSYNSASLLPRAIDSVLNQTYDDFELIVVDDASDDHTEQVVSAYDDDRIEYIKHDVNRGGSAARNTGIRRSNGKYIAFLDADDEWLPEKLERQLDELESRPDEYVAVHCDRTYETTWSEKLRDRLSVVVGTRKKGVSKEGGEELIQEILLMNLSTGASTLFVKGETVENIGGFDADFPRHQDWEFLIRILQEGKLAHVEDELVIKHHTGEPDPDVFVEGKDKLLSVFSEEISELESRGYEITHVQQHHLAKMYVESGQIGKGLTRIEWSTLELPEVLGVFWSISVGIRTRLTGFFS</sequence>
<dbReference type="AlphaFoldDB" id="A0A5D5AMB7"/>
<dbReference type="PANTHER" id="PTHR43685">
    <property type="entry name" value="GLYCOSYLTRANSFERASE"/>
    <property type="match status" value="1"/>
</dbReference>
<evidence type="ECO:0000313" key="2">
    <source>
        <dbReference type="EMBL" id="TYT62007.1"/>
    </source>
</evidence>
<dbReference type="SUPFAM" id="SSF53448">
    <property type="entry name" value="Nucleotide-diphospho-sugar transferases"/>
    <property type="match status" value="1"/>
</dbReference>
<organism evidence="2 3">
    <name type="scientific">Natrialba swarupiae</name>
    <dbReference type="NCBI Taxonomy" id="2448032"/>
    <lineage>
        <taxon>Archaea</taxon>
        <taxon>Methanobacteriati</taxon>
        <taxon>Methanobacteriota</taxon>
        <taxon>Stenosarchaea group</taxon>
        <taxon>Halobacteria</taxon>
        <taxon>Halobacteriales</taxon>
        <taxon>Natrialbaceae</taxon>
        <taxon>Natrialba</taxon>
    </lineage>
</organism>
<reference evidence="2 3" key="1">
    <citation type="submission" date="2019-08" db="EMBL/GenBank/DDBJ databases">
        <title>Archaea genome.</title>
        <authorList>
            <person name="Kajale S."/>
            <person name="Shouche Y."/>
            <person name="Deshpande N."/>
            <person name="Sharma A."/>
        </authorList>
    </citation>
    <scope>NUCLEOTIDE SEQUENCE [LARGE SCALE GENOMIC DNA]</scope>
    <source>
        <strain evidence="2 3">ESP3B_9</strain>
    </source>
</reference>
<dbReference type="Pfam" id="PF00535">
    <property type="entry name" value="Glycos_transf_2"/>
    <property type="match status" value="1"/>
</dbReference>
<keyword evidence="3" id="KW-1185">Reference proteome</keyword>
<dbReference type="EMBL" id="VTAW01000012">
    <property type="protein sequence ID" value="TYT62007.1"/>
    <property type="molecule type" value="Genomic_DNA"/>
</dbReference>
<dbReference type="GO" id="GO:0016740">
    <property type="term" value="F:transferase activity"/>
    <property type="evidence" value="ECO:0007669"/>
    <property type="project" value="UniProtKB-KW"/>
</dbReference>
<protein>
    <submittedName>
        <fullName evidence="2">Glycosyltransferase family 2 protein</fullName>
    </submittedName>
</protein>
<accession>A0A5D5AMB7</accession>
<evidence type="ECO:0000313" key="3">
    <source>
        <dbReference type="Proteomes" id="UP000324104"/>
    </source>
</evidence>
<feature type="domain" description="Glycosyltransferase 2-like" evidence="1">
    <location>
        <begin position="5"/>
        <end position="133"/>
    </location>
</feature>
<name>A0A5D5AMB7_9EURY</name>
<dbReference type="PANTHER" id="PTHR43685:SF11">
    <property type="entry name" value="GLYCOSYLTRANSFERASE TAGX-RELATED"/>
    <property type="match status" value="1"/>
</dbReference>
<keyword evidence="2" id="KW-0808">Transferase</keyword>
<dbReference type="CDD" id="cd00761">
    <property type="entry name" value="Glyco_tranf_GTA_type"/>
    <property type="match status" value="1"/>
</dbReference>